<sequence>MIATDSSLSKFKNPTNARKVILFDKIFDMVSIGQVCNGILAPNLVAQ</sequence>
<reference evidence="1" key="1">
    <citation type="submission" date="2018-05" db="EMBL/GenBank/DDBJ databases">
        <authorList>
            <person name="Lanie J.A."/>
            <person name="Ng W.-L."/>
            <person name="Kazmierczak K.M."/>
            <person name="Andrzejewski T.M."/>
            <person name="Davidsen T.M."/>
            <person name="Wayne K.J."/>
            <person name="Tettelin H."/>
            <person name="Glass J.I."/>
            <person name="Rusch D."/>
            <person name="Podicherti R."/>
            <person name="Tsui H.-C.T."/>
            <person name="Winkler M.E."/>
        </authorList>
    </citation>
    <scope>NUCLEOTIDE SEQUENCE</scope>
</reference>
<proteinExistence type="predicted"/>
<dbReference type="EMBL" id="UINC01064688">
    <property type="protein sequence ID" value="SVB93584.1"/>
    <property type="molecule type" value="Genomic_DNA"/>
</dbReference>
<dbReference type="AlphaFoldDB" id="A0A382I1M8"/>
<accession>A0A382I1M8</accession>
<protein>
    <submittedName>
        <fullName evidence="1">Uncharacterized protein</fullName>
    </submittedName>
</protein>
<organism evidence="1">
    <name type="scientific">marine metagenome</name>
    <dbReference type="NCBI Taxonomy" id="408172"/>
    <lineage>
        <taxon>unclassified sequences</taxon>
        <taxon>metagenomes</taxon>
        <taxon>ecological metagenomes</taxon>
    </lineage>
</organism>
<gene>
    <name evidence="1" type="ORF">METZ01_LOCUS246438</name>
</gene>
<evidence type="ECO:0000313" key="1">
    <source>
        <dbReference type="EMBL" id="SVB93584.1"/>
    </source>
</evidence>
<name>A0A382I1M8_9ZZZZ</name>